<protein>
    <submittedName>
        <fullName evidence="8">NUDIX domain-containing protein</fullName>
    </submittedName>
</protein>
<dbReference type="InterPro" id="IPR015797">
    <property type="entry name" value="NUDIX_hydrolase-like_dom_sf"/>
</dbReference>
<dbReference type="SUPFAM" id="SSF55811">
    <property type="entry name" value="Nudix"/>
    <property type="match status" value="1"/>
</dbReference>
<evidence type="ECO:0000256" key="5">
    <source>
        <dbReference type="RuleBase" id="RU003476"/>
    </source>
</evidence>
<evidence type="ECO:0000313" key="9">
    <source>
        <dbReference type="Proteomes" id="UP001165378"/>
    </source>
</evidence>
<dbReference type="RefSeq" id="WP_235052711.1">
    <property type="nucleotide sequence ID" value="NZ_JAKFHA010000007.1"/>
</dbReference>
<dbReference type="PRINTS" id="PR00502">
    <property type="entry name" value="NUDIXFAMILY"/>
</dbReference>
<dbReference type="AlphaFoldDB" id="A0AA41PZ11"/>
<dbReference type="PROSITE" id="PS51462">
    <property type="entry name" value="NUDIX"/>
    <property type="match status" value="1"/>
</dbReference>
<evidence type="ECO:0000313" key="8">
    <source>
        <dbReference type="EMBL" id="MCF2528544.1"/>
    </source>
</evidence>
<comment type="cofactor">
    <cofactor evidence="1">
        <name>Mg(2+)</name>
        <dbReference type="ChEBI" id="CHEBI:18420"/>
    </cofactor>
</comment>
<keyword evidence="3 5" id="KW-0378">Hydrolase</keyword>
<gene>
    <name evidence="8" type="ORF">LZ495_15130</name>
</gene>
<accession>A0AA41PZ11</accession>
<dbReference type="CDD" id="cd04685">
    <property type="entry name" value="NUDIX_Hydrolase"/>
    <property type="match status" value="1"/>
</dbReference>
<feature type="region of interest" description="Disordered" evidence="6">
    <location>
        <begin position="1"/>
        <end position="20"/>
    </location>
</feature>
<dbReference type="PROSITE" id="PS00893">
    <property type="entry name" value="NUDIX_BOX"/>
    <property type="match status" value="1"/>
</dbReference>
<evidence type="ECO:0000256" key="4">
    <source>
        <dbReference type="ARBA" id="ARBA00022842"/>
    </source>
</evidence>
<sequence>MTSNAAAPPPAGSVSPWPDALPHPVPDYPADLRVDLVRKAVRVVLLDASDRILLFNNNVPASRPSEWWDLPGGGLDPGETYVDAAVREIAEETGLQLAPEDIGAPTWRRSSTWTRGEYRRVQHEFVVVARVAAEAPEIDAHGWTEEEVDEYVGARWWTLEEIVSSPQHFYPGRLPELLPGFLAGELVDEPFEWWN</sequence>
<dbReference type="GO" id="GO:0016787">
    <property type="term" value="F:hydrolase activity"/>
    <property type="evidence" value="ECO:0007669"/>
    <property type="project" value="UniProtKB-KW"/>
</dbReference>
<proteinExistence type="inferred from homology"/>
<organism evidence="8 9">
    <name type="scientific">Yinghuangia soli</name>
    <dbReference type="NCBI Taxonomy" id="2908204"/>
    <lineage>
        <taxon>Bacteria</taxon>
        <taxon>Bacillati</taxon>
        <taxon>Actinomycetota</taxon>
        <taxon>Actinomycetes</taxon>
        <taxon>Kitasatosporales</taxon>
        <taxon>Streptomycetaceae</taxon>
        <taxon>Yinghuangia</taxon>
    </lineage>
</organism>
<comment type="caution">
    <text evidence="8">The sequence shown here is derived from an EMBL/GenBank/DDBJ whole genome shotgun (WGS) entry which is preliminary data.</text>
</comment>
<dbReference type="PANTHER" id="PTHR43046:SF12">
    <property type="entry name" value="GDP-MANNOSE MANNOSYL HYDROLASE"/>
    <property type="match status" value="1"/>
</dbReference>
<evidence type="ECO:0000256" key="1">
    <source>
        <dbReference type="ARBA" id="ARBA00001946"/>
    </source>
</evidence>
<dbReference type="Gene3D" id="3.90.79.10">
    <property type="entry name" value="Nucleoside Triphosphate Pyrophosphohydrolase"/>
    <property type="match status" value="1"/>
</dbReference>
<comment type="similarity">
    <text evidence="2 5">Belongs to the Nudix hydrolase family.</text>
</comment>
<dbReference type="Proteomes" id="UP001165378">
    <property type="component" value="Unassembled WGS sequence"/>
</dbReference>
<dbReference type="InterPro" id="IPR000086">
    <property type="entry name" value="NUDIX_hydrolase_dom"/>
</dbReference>
<dbReference type="PANTHER" id="PTHR43046">
    <property type="entry name" value="GDP-MANNOSE MANNOSYL HYDROLASE"/>
    <property type="match status" value="1"/>
</dbReference>
<name>A0AA41PZ11_9ACTN</name>
<evidence type="ECO:0000259" key="7">
    <source>
        <dbReference type="PROSITE" id="PS51462"/>
    </source>
</evidence>
<dbReference type="EMBL" id="JAKFHA010000007">
    <property type="protein sequence ID" value="MCF2528544.1"/>
    <property type="molecule type" value="Genomic_DNA"/>
</dbReference>
<evidence type="ECO:0000256" key="2">
    <source>
        <dbReference type="ARBA" id="ARBA00005582"/>
    </source>
</evidence>
<feature type="domain" description="Nudix hydrolase" evidence="7">
    <location>
        <begin position="36"/>
        <end position="179"/>
    </location>
</feature>
<keyword evidence="9" id="KW-1185">Reference proteome</keyword>
<keyword evidence="4" id="KW-0460">Magnesium</keyword>
<dbReference type="Pfam" id="PF00293">
    <property type="entry name" value="NUDIX"/>
    <property type="match status" value="1"/>
</dbReference>
<dbReference type="InterPro" id="IPR020084">
    <property type="entry name" value="NUDIX_hydrolase_CS"/>
</dbReference>
<reference evidence="8" key="1">
    <citation type="submission" date="2022-01" db="EMBL/GenBank/DDBJ databases">
        <title>Genome-Based Taxonomic Classification of the Phylum Actinobacteria.</title>
        <authorList>
            <person name="Gao Y."/>
        </authorList>
    </citation>
    <scope>NUCLEOTIDE SEQUENCE</scope>
    <source>
        <strain evidence="8">KLBMP 8922</strain>
    </source>
</reference>
<evidence type="ECO:0000256" key="3">
    <source>
        <dbReference type="ARBA" id="ARBA00022801"/>
    </source>
</evidence>
<dbReference type="InterPro" id="IPR020476">
    <property type="entry name" value="Nudix_hydrolase"/>
</dbReference>
<evidence type="ECO:0000256" key="6">
    <source>
        <dbReference type="SAM" id="MobiDB-lite"/>
    </source>
</evidence>